<reference evidence="1 2" key="1">
    <citation type="journal article" date="2008" name="Nature">
        <title>The genome of the model beetle and pest Tribolium castaneum.</title>
        <authorList>
            <consortium name="Tribolium Genome Sequencing Consortium"/>
            <person name="Richards S."/>
            <person name="Gibbs R.A."/>
            <person name="Weinstock G.M."/>
            <person name="Brown S.J."/>
            <person name="Denell R."/>
            <person name="Beeman R.W."/>
            <person name="Gibbs R."/>
            <person name="Beeman R.W."/>
            <person name="Brown S.J."/>
            <person name="Bucher G."/>
            <person name="Friedrich M."/>
            <person name="Grimmelikhuijzen C.J."/>
            <person name="Klingler M."/>
            <person name="Lorenzen M."/>
            <person name="Richards S."/>
            <person name="Roth S."/>
            <person name="Schroder R."/>
            <person name="Tautz D."/>
            <person name="Zdobnov E.M."/>
            <person name="Muzny D."/>
            <person name="Gibbs R.A."/>
            <person name="Weinstock G.M."/>
            <person name="Attaway T."/>
            <person name="Bell S."/>
            <person name="Buhay C.J."/>
            <person name="Chandrabose M.N."/>
            <person name="Chavez D."/>
            <person name="Clerk-Blankenburg K.P."/>
            <person name="Cree A."/>
            <person name="Dao M."/>
            <person name="Davis C."/>
            <person name="Chacko J."/>
            <person name="Dinh H."/>
            <person name="Dugan-Rocha S."/>
            <person name="Fowler G."/>
            <person name="Garner T.T."/>
            <person name="Garnes J."/>
            <person name="Gnirke A."/>
            <person name="Hawes A."/>
            <person name="Hernandez J."/>
            <person name="Hines S."/>
            <person name="Holder M."/>
            <person name="Hume J."/>
            <person name="Jhangiani S.N."/>
            <person name="Joshi V."/>
            <person name="Khan Z.M."/>
            <person name="Jackson L."/>
            <person name="Kovar C."/>
            <person name="Kowis A."/>
            <person name="Lee S."/>
            <person name="Lewis L.R."/>
            <person name="Margolis J."/>
            <person name="Morgan M."/>
            <person name="Nazareth L.V."/>
            <person name="Nguyen N."/>
            <person name="Okwuonu G."/>
            <person name="Parker D."/>
            <person name="Richards S."/>
            <person name="Ruiz S.J."/>
            <person name="Santibanez J."/>
            <person name="Savard J."/>
            <person name="Scherer S.E."/>
            <person name="Schneider B."/>
            <person name="Sodergren E."/>
            <person name="Tautz D."/>
            <person name="Vattahil S."/>
            <person name="Villasana D."/>
            <person name="White C.S."/>
            <person name="Wright R."/>
            <person name="Park Y."/>
            <person name="Beeman R.W."/>
            <person name="Lord J."/>
            <person name="Oppert B."/>
            <person name="Lorenzen M."/>
            <person name="Brown S."/>
            <person name="Wang L."/>
            <person name="Savard J."/>
            <person name="Tautz D."/>
            <person name="Richards S."/>
            <person name="Weinstock G."/>
            <person name="Gibbs R.A."/>
            <person name="Liu Y."/>
            <person name="Worley K."/>
            <person name="Weinstock G."/>
            <person name="Elsik C.G."/>
            <person name="Reese J.T."/>
            <person name="Elhaik E."/>
            <person name="Landan G."/>
            <person name="Graur D."/>
            <person name="Arensburger P."/>
            <person name="Atkinson P."/>
            <person name="Beeman R.W."/>
            <person name="Beidler J."/>
            <person name="Brown S.J."/>
            <person name="Demuth J.P."/>
            <person name="Drury D.W."/>
            <person name="Du Y.Z."/>
            <person name="Fujiwara H."/>
            <person name="Lorenzen M."/>
            <person name="Maselli V."/>
            <person name="Osanai M."/>
            <person name="Park Y."/>
            <person name="Robertson H.M."/>
            <person name="Tu Z."/>
            <person name="Wang J.J."/>
            <person name="Wang S."/>
            <person name="Richards S."/>
            <person name="Song H."/>
            <person name="Zhang L."/>
            <person name="Sodergren E."/>
            <person name="Werner D."/>
            <person name="Stanke M."/>
            <person name="Morgenstern B."/>
            <person name="Solovyev V."/>
            <person name="Kosarev P."/>
            <person name="Brown G."/>
            <person name="Chen H.C."/>
            <person name="Ermolaeva O."/>
            <person name="Hlavina W."/>
            <person name="Kapustin Y."/>
            <person name="Kiryutin B."/>
            <person name="Kitts P."/>
            <person name="Maglott D."/>
            <person name="Pruitt K."/>
            <person name="Sapojnikov V."/>
            <person name="Souvorov A."/>
            <person name="Mackey A.J."/>
            <person name="Waterhouse R.M."/>
            <person name="Wyder S."/>
            <person name="Zdobnov E.M."/>
            <person name="Zdobnov E.M."/>
            <person name="Wyder S."/>
            <person name="Kriventseva E.V."/>
            <person name="Kadowaki T."/>
            <person name="Bork P."/>
            <person name="Aranda M."/>
            <person name="Bao R."/>
            <person name="Beermann A."/>
            <person name="Berns N."/>
            <person name="Bolognesi R."/>
            <person name="Bonneton F."/>
            <person name="Bopp D."/>
            <person name="Brown S.J."/>
            <person name="Bucher G."/>
            <person name="Butts T."/>
            <person name="Chaumot A."/>
            <person name="Denell R.E."/>
            <person name="Ferrier D.E."/>
            <person name="Friedrich M."/>
            <person name="Gordon C.M."/>
            <person name="Jindra M."/>
            <person name="Klingler M."/>
            <person name="Lan Q."/>
            <person name="Lattorff H.M."/>
            <person name="Laudet V."/>
            <person name="von Levetsow C."/>
            <person name="Liu Z."/>
            <person name="Lutz R."/>
            <person name="Lynch J.A."/>
            <person name="da Fonseca R.N."/>
            <person name="Posnien N."/>
            <person name="Reuter R."/>
            <person name="Roth S."/>
            <person name="Savard J."/>
            <person name="Schinko J.B."/>
            <person name="Schmitt C."/>
            <person name="Schoppmeier M."/>
            <person name="Schroder R."/>
            <person name="Shippy T.D."/>
            <person name="Simonnet F."/>
            <person name="Marques-Souza H."/>
            <person name="Tautz D."/>
            <person name="Tomoyasu Y."/>
            <person name="Trauner J."/>
            <person name="Van der Zee M."/>
            <person name="Vervoort M."/>
            <person name="Wittkopp N."/>
            <person name="Wimmer E.A."/>
            <person name="Yang X."/>
            <person name="Jones A.K."/>
            <person name="Sattelle D.B."/>
            <person name="Ebert P.R."/>
            <person name="Nelson D."/>
            <person name="Scott J.G."/>
            <person name="Beeman R.W."/>
            <person name="Muthukrishnan S."/>
            <person name="Kramer K.J."/>
            <person name="Arakane Y."/>
            <person name="Beeman R.W."/>
            <person name="Zhu Q."/>
            <person name="Hogenkamp D."/>
            <person name="Dixit R."/>
            <person name="Oppert B."/>
            <person name="Jiang H."/>
            <person name="Zou Z."/>
            <person name="Marshall J."/>
            <person name="Elpidina E."/>
            <person name="Vinokurov K."/>
            <person name="Oppert C."/>
            <person name="Zou Z."/>
            <person name="Evans J."/>
            <person name="Lu Z."/>
            <person name="Zhao P."/>
            <person name="Sumathipala N."/>
            <person name="Altincicek B."/>
            <person name="Vilcinskas A."/>
            <person name="Williams M."/>
            <person name="Hultmark D."/>
            <person name="Hetru C."/>
            <person name="Jiang H."/>
            <person name="Grimmelikhuijzen C.J."/>
            <person name="Hauser F."/>
            <person name="Cazzamali G."/>
            <person name="Williamson M."/>
            <person name="Park Y."/>
            <person name="Li B."/>
            <person name="Tanaka Y."/>
            <person name="Predel R."/>
            <person name="Neupert S."/>
            <person name="Schachtner J."/>
            <person name="Verleyen P."/>
            <person name="Raible F."/>
            <person name="Bork P."/>
            <person name="Friedrich M."/>
            <person name="Walden K.K."/>
            <person name="Robertson H.M."/>
            <person name="Angeli S."/>
            <person name="Foret S."/>
            <person name="Bucher G."/>
            <person name="Schuetz S."/>
            <person name="Maleszka R."/>
            <person name="Wimmer E.A."/>
            <person name="Beeman R.W."/>
            <person name="Lorenzen M."/>
            <person name="Tomoyasu Y."/>
            <person name="Miller S.C."/>
            <person name="Grossmann D."/>
            <person name="Bucher G."/>
        </authorList>
    </citation>
    <scope>NUCLEOTIDE SEQUENCE [LARGE SCALE GENOMIC DNA]</scope>
    <source>
        <strain evidence="1 2">Georgia GA2</strain>
    </source>
</reference>
<sequence length="121" mass="14189">MVRRHQECRAFLAHQHRFGAVCRRRSARERRLRYQQASSLVLATHLLTGTSVLEKHLIITNSESSYDSSITHKLLKQPYSCQNPVTNWSFCSPLSFHFGIHDCRTTAYKLSAYRIDFLDRY</sequence>
<dbReference type="Proteomes" id="UP000007266">
    <property type="component" value="Linkage group 1"/>
</dbReference>
<keyword evidence="2" id="KW-1185">Reference proteome</keyword>
<name>D6W6Y8_TRICA</name>
<accession>D6W6Y8</accession>
<dbReference type="EMBL" id="KQ971307">
    <property type="protein sequence ID" value="EFA11437.1"/>
    <property type="molecule type" value="Genomic_DNA"/>
</dbReference>
<proteinExistence type="predicted"/>
<protein>
    <submittedName>
        <fullName evidence="1">Uncharacterized protein</fullName>
    </submittedName>
</protein>
<gene>
    <name evidence="1" type="primary">GLEAN_13618</name>
    <name evidence="1" type="ORF">TcasGA2_TC013618</name>
</gene>
<dbReference type="HOGENOM" id="CLU_2041070_0_0_1"/>
<reference evidence="1 2" key="2">
    <citation type="journal article" date="2010" name="Nucleic Acids Res.">
        <title>BeetleBase in 2010: revisions to provide comprehensive genomic information for Tribolium castaneum.</title>
        <authorList>
            <person name="Kim H.S."/>
            <person name="Murphy T."/>
            <person name="Xia J."/>
            <person name="Caragea D."/>
            <person name="Park Y."/>
            <person name="Beeman R.W."/>
            <person name="Lorenzen M.D."/>
            <person name="Butcher S."/>
            <person name="Manak J.R."/>
            <person name="Brown S.J."/>
        </authorList>
    </citation>
    <scope>GENOME REANNOTATION</scope>
    <source>
        <strain evidence="1 2">Georgia GA2</strain>
    </source>
</reference>
<dbReference type="InParanoid" id="D6W6Y8"/>
<evidence type="ECO:0000313" key="1">
    <source>
        <dbReference type="EMBL" id="EFA11437.1"/>
    </source>
</evidence>
<evidence type="ECO:0000313" key="2">
    <source>
        <dbReference type="Proteomes" id="UP000007266"/>
    </source>
</evidence>
<dbReference type="AlphaFoldDB" id="D6W6Y8"/>
<organism evidence="1 2">
    <name type="scientific">Tribolium castaneum</name>
    <name type="common">Red flour beetle</name>
    <dbReference type="NCBI Taxonomy" id="7070"/>
    <lineage>
        <taxon>Eukaryota</taxon>
        <taxon>Metazoa</taxon>
        <taxon>Ecdysozoa</taxon>
        <taxon>Arthropoda</taxon>
        <taxon>Hexapoda</taxon>
        <taxon>Insecta</taxon>
        <taxon>Pterygota</taxon>
        <taxon>Neoptera</taxon>
        <taxon>Endopterygota</taxon>
        <taxon>Coleoptera</taxon>
        <taxon>Polyphaga</taxon>
        <taxon>Cucujiformia</taxon>
        <taxon>Tenebrionidae</taxon>
        <taxon>Tenebrionidae incertae sedis</taxon>
        <taxon>Tribolium</taxon>
    </lineage>
</organism>